<gene>
    <name evidence="1" type="ORF">GDO86_020091</name>
</gene>
<dbReference type="EMBL" id="JAACNH010000683">
    <property type="protein sequence ID" value="KAG8430714.1"/>
    <property type="molecule type" value="Genomic_DNA"/>
</dbReference>
<sequence length="59" mass="6896">MTLSDPILLPTRLSIRRLGKIDRVWESLKVQRATDHRFAVRYPPGRCLPRPLLRMGGRE</sequence>
<evidence type="ECO:0000313" key="1">
    <source>
        <dbReference type="EMBL" id="KAG8430714.1"/>
    </source>
</evidence>
<protein>
    <submittedName>
        <fullName evidence="1">Uncharacterized protein</fullName>
    </submittedName>
</protein>
<dbReference type="Proteomes" id="UP000812440">
    <property type="component" value="Unassembled WGS sequence"/>
</dbReference>
<accession>A0A8T2IHT6</accession>
<keyword evidence="2" id="KW-1185">Reference proteome</keyword>
<comment type="caution">
    <text evidence="1">The sequence shown here is derived from an EMBL/GenBank/DDBJ whole genome shotgun (WGS) entry which is preliminary data.</text>
</comment>
<dbReference type="AlphaFoldDB" id="A0A8T2IHT6"/>
<name>A0A8T2IHT6_9PIPI</name>
<evidence type="ECO:0000313" key="2">
    <source>
        <dbReference type="Proteomes" id="UP000812440"/>
    </source>
</evidence>
<reference evidence="1" key="1">
    <citation type="thesis" date="2020" institute="ProQuest LLC" country="789 East Eisenhower Parkway, Ann Arbor, MI, USA">
        <title>Comparative Genomics and Chromosome Evolution.</title>
        <authorList>
            <person name="Mudd A.B."/>
        </authorList>
    </citation>
    <scope>NUCLEOTIDE SEQUENCE</scope>
    <source>
        <strain evidence="1">Female2</strain>
        <tissue evidence="1">Blood</tissue>
    </source>
</reference>
<organism evidence="1 2">
    <name type="scientific">Hymenochirus boettgeri</name>
    <name type="common">Congo dwarf clawed frog</name>
    <dbReference type="NCBI Taxonomy" id="247094"/>
    <lineage>
        <taxon>Eukaryota</taxon>
        <taxon>Metazoa</taxon>
        <taxon>Chordata</taxon>
        <taxon>Craniata</taxon>
        <taxon>Vertebrata</taxon>
        <taxon>Euteleostomi</taxon>
        <taxon>Amphibia</taxon>
        <taxon>Batrachia</taxon>
        <taxon>Anura</taxon>
        <taxon>Pipoidea</taxon>
        <taxon>Pipidae</taxon>
        <taxon>Pipinae</taxon>
        <taxon>Hymenochirus</taxon>
    </lineage>
</organism>
<proteinExistence type="predicted"/>